<evidence type="ECO:0000313" key="1">
    <source>
        <dbReference type="EMBL" id="CAG8475198.1"/>
    </source>
</evidence>
<evidence type="ECO:0000313" key="2">
    <source>
        <dbReference type="Proteomes" id="UP000789901"/>
    </source>
</evidence>
<gene>
    <name evidence="1" type="ORF">GMARGA_LOCUS970</name>
</gene>
<reference evidence="1 2" key="1">
    <citation type="submission" date="2021-06" db="EMBL/GenBank/DDBJ databases">
        <authorList>
            <person name="Kallberg Y."/>
            <person name="Tangrot J."/>
            <person name="Rosling A."/>
        </authorList>
    </citation>
    <scope>NUCLEOTIDE SEQUENCE [LARGE SCALE GENOMIC DNA]</scope>
    <source>
        <strain evidence="1 2">120-4 pot B 10/14</strain>
    </source>
</reference>
<name>A0ABM8VY07_GIGMA</name>
<organism evidence="1 2">
    <name type="scientific">Gigaspora margarita</name>
    <dbReference type="NCBI Taxonomy" id="4874"/>
    <lineage>
        <taxon>Eukaryota</taxon>
        <taxon>Fungi</taxon>
        <taxon>Fungi incertae sedis</taxon>
        <taxon>Mucoromycota</taxon>
        <taxon>Glomeromycotina</taxon>
        <taxon>Glomeromycetes</taxon>
        <taxon>Diversisporales</taxon>
        <taxon>Gigasporaceae</taxon>
        <taxon>Gigaspora</taxon>
    </lineage>
</organism>
<dbReference type="PANTHER" id="PTHR34415">
    <property type="entry name" value="INTEGRASE CATALYTIC DOMAIN-CONTAINING PROTEIN"/>
    <property type="match status" value="1"/>
</dbReference>
<dbReference type="EMBL" id="CAJVQB010000212">
    <property type="protein sequence ID" value="CAG8475198.1"/>
    <property type="molecule type" value="Genomic_DNA"/>
</dbReference>
<protein>
    <submittedName>
        <fullName evidence="1">35724_t:CDS:1</fullName>
    </submittedName>
</protein>
<dbReference type="Proteomes" id="UP000789901">
    <property type="component" value="Unassembled WGS sequence"/>
</dbReference>
<keyword evidence="2" id="KW-1185">Reference proteome</keyword>
<proteinExistence type="predicted"/>
<accession>A0ABM8VY07</accession>
<comment type="caution">
    <text evidence="1">The sequence shown here is derived from an EMBL/GenBank/DDBJ whole genome shotgun (WGS) entry which is preliminary data.</text>
</comment>
<dbReference type="PANTHER" id="PTHR34415:SF1">
    <property type="entry name" value="INTEGRASE CATALYTIC DOMAIN-CONTAINING PROTEIN"/>
    <property type="match status" value="1"/>
</dbReference>
<sequence>MEYNLCFSDQNTNEVILTALKDLDNTFFIEHSDSEESSVSDNDNNEILDIDYNNLDRLNKFEFVEVPENYIEDKVYDDLKFGKNMRDMVIKGQLMAFQKNEDPKKVSNENKKYVHFRFCYNNSIQVCHDTYLALVGVSYKYLDTIKKHLQEHGLGERIYENTGRAPKNMKRVERDYVQASKDKYGKEKNVHVIAESTFTNHEKKLELTENYLAHLNRTQKERDYYNNNIIKAVEDGKHNQITEQVGTLYFKSPRKVHLFGVCNTGNFPHTQQTNYIIDEAEMPDDVNTIDDVVSIVNRSTTVNLNIAQRYLNGEGFHYHDFKTYFQLFKKLPNIQKYQHFYFTSQYPGVISYKDSLEDNYKTFIVRSFSFDANVLPPTINTKPLSFKRQEELYKEIAPHVDYVDLPFCDITCPKPEELKTSKLKFFFTSSEILLS</sequence>